<feature type="domain" description="DUF202" evidence="6">
    <location>
        <begin position="10"/>
        <end position="68"/>
    </location>
</feature>
<sequence length="109" mass="11612">MRTRPAAHQDPGVQPERTLLSWTRTSLLLVVVAGLLLRWAPYHGAAVLTLFIAALAVAAGVSLTQRHRLISATWGIADEQYRPAIGSVAGLTLAVMMLGVAALVFLLVT</sequence>
<evidence type="ECO:0000256" key="5">
    <source>
        <dbReference type="SAM" id="Phobius"/>
    </source>
</evidence>
<accession>A0A7W5TQC7</accession>
<evidence type="ECO:0000256" key="1">
    <source>
        <dbReference type="ARBA" id="ARBA00004127"/>
    </source>
</evidence>
<evidence type="ECO:0000313" key="7">
    <source>
        <dbReference type="EMBL" id="MBB3666642.1"/>
    </source>
</evidence>
<evidence type="ECO:0000256" key="2">
    <source>
        <dbReference type="ARBA" id="ARBA00022692"/>
    </source>
</evidence>
<dbReference type="GO" id="GO:0012505">
    <property type="term" value="C:endomembrane system"/>
    <property type="evidence" value="ECO:0007669"/>
    <property type="project" value="UniProtKB-SubCell"/>
</dbReference>
<keyword evidence="8" id="KW-1185">Reference proteome</keyword>
<protein>
    <submittedName>
        <fullName evidence="7">Uncharacterized membrane protein YidH (DUF202 family)</fullName>
    </submittedName>
</protein>
<evidence type="ECO:0000256" key="4">
    <source>
        <dbReference type="ARBA" id="ARBA00023136"/>
    </source>
</evidence>
<dbReference type="AlphaFoldDB" id="A0A7W5TQC7"/>
<keyword evidence="3 5" id="KW-1133">Transmembrane helix</keyword>
<evidence type="ECO:0000313" key="8">
    <source>
        <dbReference type="Proteomes" id="UP000547528"/>
    </source>
</evidence>
<feature type="transmembrane region" description="Helical" evidence="5">
    <location>
        <begin position="84"/>
        <end position="108"/>
    </location>
</feature>
<keyword evidence="2 5" id="KW-0812">Transmembrane</keyword>
<feature type="transmembrane region" description="Helical" evidence="5">
    <location>
        <begin position="21"/>
        <end position="39"/>
    </location>
</feature>
<dbReference type="Pfam" id="PF02656">
    <property type="entry name" value="DUF202"/>
    <property type="match status" value="1"/>
</dbReference>
<evidence type="ECO:0000259" key="6">
    <source>
        <dbReference type="Pfam" id="PF02656"/>
    </source>
</evidence>
<dbReference type="EMBL" id="JACIBT010000001">
    <property type="protein sequence ID" value="MBB3666642.1"/>
    <property type="molecule type" value="Genomic_DNA"/>
</dbReference>
<keyword evidence="4 5" id="KW-0472">Membrane</keyword>
<proteinExistence type="predicted"/>
<dbReference type="Proteomes" id="UP000547528">
    <property type="component" value="Unassembled WGS sequence"/>
</dbReference>
<name>A0A7W5TQC7_9MICC</name>
<feature type="transmembrane region" description="Helical" evidence="5">
    <location>
        <begin position="45"/>
        <end position="63"/>
    </location>
</feature>
<organism evidence="7 8">
    <name type="scientific">Garicola koreensis</name>
    <dbReference type="NCBI Taxonomy" id="1262554"/>
    <lineage>
        <taxon>Bacteria</taxon>
        <taxon>Bacillati</taxon>
        <taxon>Actinomycetota</taxon>
        <taxon>Actinomycetes</taxon>
        <taxon>Micrococcales</taxon>
        <taxon>Micrococcaceae</taxon>
        <taxon>Garicola</taxon>
    </lineage>
</organism>
<evidence type="ECO:0000256" key="3">
    <source>
        <dbReference type="ARBA" id="ARBA00022989"/>
    </source>
</evidence>
<comment type="caution">
    <text evidence="7">The sequence shown here is derived from an EMBL/GenBank/DDBJ whole genome shotgun (WGS) entry which is preliminary data.</text>
</comment>
<gene>
    <name evidence="7" type="ORF">FHX47_000235</name>
</gene>
<reference evidence="7 8" key="1">
    <citation type="submission" date="2020-08" db="EMBL/GenBank/DDBJ databases">
        <title>Sequencing the genomes of 1000 actinobacteria strains.</title>
        <authorList>
            <person name="Klenk H.-P."/>
        </authorList>
    </citation>
    <scope>NUCLEOTIDE SEQUENCE [LARGE SCALE GENOMIC DNA]</scope>
    <source>
        <strain evidence="7 8">DSM 28238</strain>
    </source>
</reference>
<comment type="subcellular location">
    <subcellularLocation>
        <location evidence="1">Endomembrane system</location>
        <topology evidence="1">Multi-pass membrane protein</topology>
    </subcellularLocation>
</comment>
<dbReference type="InterPro" id="IPR003807">
    <property type="entry name" value="DUF202"/>
</dbReference>
<dbReference type="RefSeq" id="WP_183357068.1">
    <property type="nucleotide sequence ID" value="NZ_BAABKR010000005.1"/>
</dbReference>